<dbReference type="PROSITE" id="PS50011">
    <property type="entry name" value="PROTEIN_KINASE_DOM"/>
    <property type="match status" value="1"/>
</dbReference>
<feature type="domain" description="Protein kinase" evidence="12">
    <location>
        <begin position="1"/>
        <end position="96"/>
    </location>
</feature>
<dbReference type="GO" id="GO:0046872">
    <property type="term" value="F:metal ion binding"/>
    <property type="evidence" value="ECO:0007669"/>
    <property type="project" value="UniProtKB-KW"/>
</dbReference>
<comment type="catalytic activity">
    <reaction evidence="11">
        <text>L-seryl-[protein] + ATP = O-phospho-L-seryl-[protein] + ADP + H(+)</text>
        <dbReference type="Rhea" id="RHEA:17989"/>
        <dbReference type="Rhea" id="RHEA-COMP:9863"/>
        <dbReference type="Rhea" id="RHEA-COMP:11604"/>
        <dbReference type="ChEBI" id="CHEBI:15378"/>
        <dbReference type="ChEBI" id="CHEBI:29999"/>
        <dbReference type="ChEBI" id="CHEBI:30616"/>
        <dbReference type="ChEBI" id="CHEBI:83421"/>
        <dbReference type="ChEBI" id="CHEBI:456216"/>
        <dbReference type="EC" id="2.7.11.1"/>
    </reaction>
</comment>
<keyword evidence="9" id="KW-0131">Cell cycle</keyword>
<keyword evidence="7" id="KW-0067">ATP-binding</keyword>
<keyword evidence="8" id="KW-0460">Magnesium</keyword>
<name>A0AAW1AZW0_CROAD</name>
<evidence type="ECO:0000313" key="14">
    <source>
        <dbReference type="Proteomes" id="UP001474421"/>
    </source>
</evidence>
<dbReference type="Gene3D" id="1.10.510.10">
    <property type="entry name" value="Transferase(Phosphotransferase) domain 1"/>
    <property type="match status" value="1"/>
</dbReference>
<dbReference type="InterPro" id="IPR011009">
    <property type="entry name" value="Kinase-like_dom_sf"/>
</dbReference>
<dbReference type="GO" id="GO:0005737">
    <property type="term" value="C:cytoplasm"/>
    <property type="evidence" value="ECO:0007669"/>
    <property type="project" value="TreeGrafter"/>
</dbReference>
<comment type="caution">
    <text evidence="13">The sequence shown here is derived from an EMBL/GenBank/DDBJ whole genome shotgun (WGS) entry which is preliminary data.</text>
</comment>
<evidence type="ECO:0000256" key="6">
    <source>
        <dbReference type="ARBA" id="ARBA00022777"/>
    </source>
</evidence>
<dbReference type="GO" id="GO:0005524">
    <property type="term" value="F:ATP binding"/>
    <property type="evidence" value="ECO:0007669"/>
    <property type="project" value="UniProtKB-KW"/>
</dbReference>
<keyword evidence="2" id="KW-0723">Serine/threonine-protein kinase</keyword>
<organism evidence="13 14">
    <name type="scientific">Crotalus adamanteus</name>
    <name type="common">Eastern diamondback rattlesnake</name>
    <dbReference type="NCBI Taxonomy" id="8729"/>
    <lineage>
        <taxon>Eukaryota</taxon>
        <taxon>Metazoa</taxon>
        <taxon>Chordata</taxon>
        <taxon>Craniata</taxon>
        <taxon>Vertebrata</taxon>
        <taxon>Euteleostomi</taxon>
        <taxon>Lepidosauria</taxon>
        <taxon>Squamata</taxon>
        <taxon>Bifurcata</taxon>
        <taxon>Unidentata</taxon>
        <taxon>Episquamata</taxon>
        <taxon>Toxicofera</taxon>
        <taxon>Serpentes</taxon>
        <taxon>Colubroidea</taxon>
        <taxon>Viperidae</taxon>
        <taxon>Crotalinae</taxon>
        <taxon>Crotalus</taxon>
    </lineage>
</organism>
<proteinExistence type="predicted"/>
<evidence type="ECO:0000256" key="8">
    <source>
        <dbReference type="ARBA" id="ARBA00022842"/>
    </source>
</evidence>
<evidence type="ECO:0000256" key="2">
    <source>
        <dbReference type="ARBA" id="ARBA00022527"/>
    </source>
</evidence>
<dbReference type="EC" id="2.7.11.1" evidence="1"/>
<dbReference type="GO" id="GO:0110031">
    <property type="term" value="P:negative regulation of G2/MI transition of meiotic cell cycle"/>
    <property type="evidence" value="ECO:0007669"/>
    <property type="project" value="TreeGrafter"/>
</dbReference>
<evidence type="ECO:0000256" key="4">
    <source>
        <dbReference type="ARBA" id="ARBA00022723"/>
    </source>
</evidence>
<keyword evidence="5" id="KW-0547">Nucleotide-binding</keyword>
<dbReference type="EMBL" id="JAOTOJ010000009">
    <property type="protein sequence ID" value="KAK9395389.1"/>
    <property type="molecule type" value="Genomic_DNA"/>
</dbReference>
<evidence type="ECO:0000256" key="9">
    <source>
        <dbReference type="ARBA" id="ARBA00023306"/>
    </source>
</evidence>
<dbReference type="SUPFAM" id="SSF56112">
    <property type="entry name" value="Protein kinase-like (PK-like)"/>
    <property type="match status" value="1"/>
</dbReference>
<dbReference type="InterPro" id="IPR000719">
    <property type="entry name" value="Prot_kinase_dom"/>
</dbReference>
<keyword evidence="14" id="KW-1185">Reference proteome</keyword>
<evidence type="ECO:0000256" key="10">
    <source>
        <dbReference type="ARBA" id="ARBA00047899"/>
    </source>
</evidence>
<dbReference type="PANTHER" id="PTHR11042">
    <property type="entry name" value="EUKARYOTIC TRANSLATION INITIATION FACTOR 2-ALPHA KINASE EIF2-ALPHA KINASE -RELATED"/>
    <property type="match status" value="1"/>
</dbReference>
<comment type="catalytic activity">
    <reaction evidence="10">
        <text>L-threonyl-[protein] + ATP = O-phospho-L-threonyl-[protein] + ADP + H(+)</text>
        <dbReference type="Rhea" id="RHEA:46608"/>
        <dbReference type="Rhea" id="RHEA-COMP:11060"/>
        <dbReference type="Rhea" id="RHEA-COMP:11605"/>
        <dbReference type="ChEBI" id="CHEBI:15378"/>
        <dbReference type="ChEBI" id="CHEBI:30013"/>
        <dbReference type="ChEBI" id="CHEBI:30616"/>
        <dbReference type="ChEBI" id="CHEBI:61977"/>
        <dbReference type="ChEBI" id="CHEBI:456216"/>
        <dbReference type="EC" id="2.7.11.1"/>
    </reaction>
</comment>
<evidence type="ECO:0000256" key="3">
    <source>
        <dbReference type="ARBA" id="ARBA00022679"/>
    </source>
</evidence>
<evidence type="ECO:0000256" key="1">
    <source>
        <dbReference type="ARBA" id="ARBA00012513"/>
    </source>
</evidence>
<keyword evidence="6 13" id="KW-0418">Kinase</keyword>
<evidence type="ECO:0000313" key="13">
    <source>
        <dbReference type="EMBL" id="KAK9395389.1"/>
    </source>
</evidence>
<evidence type="ECO:0000259" key="12">
    <source>
        <dbReference type="PROSITE" id="PS50011"/>
    </source>
</evidence>
<dbReference type="InterPro" id="IPR050339">
    <property type="entry name" value="CC_SR_Kinase"/>
</dbReference>
<dbReference type="PANTHER" id="PTHR11042:SF183">
    <property type="entry name" value="MEMBRANE-ASSOCIATED TYROSINE- AND THREONINE-SPECIFIC CDC2-INHIBITORY KINASE"/>
    <property type="match status" value="1"/>
</dbReference>
<dbReference type="GO" id="GO:0004674">
    <property type="term" value="F:protein serine/threonine kinase activity"/>
    <property type="evidence" value="ECO:0007669"/>
    <property type="project" value="UniProtKB-KW"/>
</dbReference>
<gene>
    <name evidence="13" type="ORF">NXF25_018750</name>
</gene>
<sequence length="201" mass="22500">MLELDSGDLKDAQEGDPRYMAPELLHGEYTKAADVFGLGITILEIACNMELPNGGEGWQQHRQGLSVELQKLLVAMLEPDNFLWPSVEILLNSSLMQKTEVAKTHVVSAIWDPAGCLHVQVFDPFCSFQALLRFIQWLWGALCSPAQWLLFWHQTVPVTPPHSPFLLLLENNSLSSDWGEEDEGDEESLGKAVLDLSEINE</sequence>
<dbReference type="GO" id="GO:0051321">
    <property type="term" value="P:meiotic cell cycle"/>
    <property type="evidence" value="ECO:0007669"/>
    <property type="project" value="TreeGrafter"/>
</dbReference>
<protein>
    <recommendedName>
        <fullName evidence="1">non-specific serine/threonine protein kinase</fullName>
        <ecNumber evidence="1">2.7.11.1</ecNumber>
    </recommendedName>
</protein>
<keyword evidence="4" id="KW-0479">Metal-binding</keyword>
<reference evidence="13 14" key="1">
    <citation type="journal article" date="2024" name="Proc. Natl. Acad. Sci. U.S.A.">
        <title>The genetic regulatory architecture and epigenomic basis for age-related changes in rattlesnake venom.</title>
        <authorList>
            <person name="Hogan M.P."/>
            <person name="Holding M.L."/>
            <person name="Nystrom G.S."/>
            <person name="Colston T.J."/>
            <person name="Bartlett D.A."/>
            <person name="Mason A.J."/>
            <person name="Ellsworth S.A."/>
            <person name="Rautsaw R.M."/>
            <person name="Lawrence K.C."/>
            <person name="Strickland J.L."/>
            <person name="He B."/>
            <person name="Fraser P."/>
            <person name="Margres M.J."/>
            <person name="Gilbert D.M."/>
            <person name="Gibbs H.L."/>
            <person name="Parkinson C.L."/>
            <person name="Rokyta D.R."/>
        </authorList>
    </citation>
    <scope>NUCLEOTIDE SEQUENCE [LARGE SCALE GENOMIC DNA]</scope>
    <source>
        <strain evidence="13">DRR0105</strain>
    </source>
</reference>
<evidence type="ECO:0000256" key="11">
    <source>
        <dbReference type="ARBA" id="ARBA00048679"/>
    </source>
</evidence>
<dbReference type="Proteomes" id="UP001474421">
    <property type="component" value="Unassembled WGS sequence"/>
</dbReference>
<keyword evidence="3" id="KW-0808">Transferase</keyword>
<dbReference type="GO" id="GO:0005634">
    <property type="term" value="C:nucleus"/>
    <property type="evidence" value="ECO:0007669"/>
    <property type="project" value="TreeGrafter"/>
</dbReference>
<dbReference type="AlphaFoldDB" id="A0AAW1AZW0"/>
<evidence type="ECO:0000256" key="7">
    <source>
        <dbReference type="ARBA" id="ARBA00022840"/>
    </source>
</evidence>
<evidence type="ECO:0000256" key="5">
    <source>
        <dbReference type="ARBA" id="ARBA00022741"/>
    </source>
</evidence>
<accession>A0AAW1AZW0</accession>